<accession>A0A0E0LP87</accession>
<keyword evidence="1" id="KW-0812">Transmembrane</keyword>
<feature type="transmembrane region" description="Helical" evidence="1">
    <location>
        <begin position="445"/>
        <end position="464"/>
    </location>
</feature>
<sequence>MAALAVLHGCLAPTTPGAALFRRAETGVACAASSVNTPTTTGESTLGSDGSAAAAVSLERAFAGGGGGGGGIGPAVESTVEKVRVYVHTRARERLILLVVCTRQPTSDASFWVRLISDFRFLALLAVAGSLAGSLLYFLSGCVYIKEAYHVYWTSCVRGVHTGQMVLRLVEAIDVYLAGTVMLIFRMGLYGLFISNDSPDERPRWMRISSLDELKTKLGHIIVMILLVKMFERSKLTRDLSLLLPDGSVSHHTKLSRAQHEYAIGGWCREFLLPRLRRTRARPMTTALFLRGGCLAAAAAPALRRGGAALLPRRTPSRLVAAGASSSGDGVTTAADAVLRGGADGSSAAKARGYGLVGGANGAIAPPPPPTTTKSTAVETTVERVIFDFRFLALLAVAGSLAGSLLCFLNGCVYIKEAYSVYWSGCLKGVHTGQMVLKVVEAIDVYLAGTVMLIFGMGLYGLFISNTSTDVPSESDRALQGSSLFGMFALKERPKWMKITSLDELKTKVGHVIVMILLVKMFERSKMVKITTGLDLLSYSVCIFLSSASLYILHNLHRPEQEDSVIFDFRFLALLAVAGSLAGSLLCFLNGCVYIKEAYSVYWSGCLKGVHTGQMVLKVVEAIDVYLAGTVMLIFGMGLYGLFISNTSTDVPSESDRALQGSSLFGMFALKERPKWMKITSLDELKTKVGHVIVMILLVKMFERSKMVKITTGLDLLSYSVCIFLSSASLYILHNLHRPEQEDSVMPNL</sequence>
<feature type="transmembrane region" description="Helical" evidence="1">
    <location>
        <begin position="121"/>
        <end position="145"/>
    </location>
</feature>
<proteinExistence type="predicted"/>
<dbReference type="EnsemblPlants" id="OPUNC07G23330.1">
    <property type="protein sequence ID" value="OPUNC07G23330.1"/>
    <property type="gene ID" value="OPUNC07G23330"/>
</dbReference>
<organism evidence="2">
    <name type="scientific">Oryza punctata</name>
    <name type="common">Red rice</name>
    <dbReference type="NCBI Taxonomy" id="4537"/>
    <lineage>
        <taxon>Eukaryota</taxon>
        <taxon>Viridiplantae</taxon>
        <taxon>Streptophyta</taxon>
        <taxon>Embryophyta</taxon>
        <taxon>Tracheophyta</taxon>
        <taxon>Spermatophyta</taxon>
        <taxon>Magnoliopsida</taxon>
        <taxon>Liliopsida</taxon>
        <taxon>Poales</taxon>
        <taxon>Poaceae</taxon>
        <taxon>BOP clade</taxon>
        <taxon>Oryzoideae</taxon>
        <taxon>Oryzeae</taxon>
        <taxon>Oryzinae</taxon>
        <taxon>Oryza</taxon>
    </lineage>
</organism>
<dbReference type="Proteomes" id="UP000026962">
    <property type="component" value="Chromosome 7"/>
</dbReference>
<dbReference type="STRING" id="4537.A0A0E0LP87"/>
<protein>
    <submittedName>
        <fullName evidence="2">Uncharacterized protein</fullName>
    </submittedName>
</protein>
<evidence type="ECO:0000313" key="2">
    <source>
        <dbReference type="EnsemblPlants" id="OPUNC07G23330.1"/>
    </source>
</evidence>
<name>A0A0E0LP87_ORYPU</name>
<keyword evidence="1" id="KW-0472">Membrane</keyword>
<feature type="transmembrane region" description="Helical" evidence="1">
    <location>
        <begin position="573"/>
        <end position="595"/>
    </location>
</feature>
<dbReference type="Pfam" id="PF03350">
    <property type="entry name" value="UPF0114"/>
    <property type="match status" value="3"/>
</dbReference>
<dbReference type="HOGENOM" id="CLU_371506_0_0_1"/>
<feature type="transmembrane region" description="Helical" evidence="1">
    <location>
        <begin position="625"/>
        <end position="644"/>
    </location>
</feature>
<keyword evidence="3" id="KW-1185">Reference proteome</keyword>
<dbReference type="InterPro" id="IPR005134">
    <property type="entry name" value="UPF0114"/>
</dbReference>
<reference evidence="2" key="1">
    <citation type="submission" date="2015-04" db="UniProtKB">
        <authorList>
            <consortium name="EnsemblPlants"/>
        </authorList>
    </citation>
    <scope>IDENTIFICATION</scope>
</reference>
<evidence type="ECO:0000313" key="3">
    <source>
        <dbReference type="Proteomes" id="UP000026962"/>
    </source>
</evidence>
<evidence type="ECO:0000256" key="1">
    <source>
        <dbReference type="SAM" id="Phobius"/>
    </source>
</evidence>
<dbReference type="PANTHER" id="PTHR31721">
    <property type="entry name" value="OS06G0710300 PROTEIN"/>
    <property type="match status" value="1"/>
</dbReference>
<dbReference type="Gramene" id="OPUNC07G23330.1">
    <property type="protein sequence ID" value="OPUNC07G23330.1"/>
    <property type="gene ID" value="OPUNC07G23330"/>
</dbReference>
<feature type="transmembrane region" description="Helical" evidence="1">
    <location>
        <begin position="175"/>
        <end position="194"/>
    </location>
</feature>
<dbReference type="PANTHER" id="PTHR31721:SF1">
    <property type="entry name" value="OS07G0656700 PROTEIN"/>
    <property type="match status" value="1"/>
</dbReference>
<feature type="transmembrane region" description="Helical" evidence="1">
    <location>
        <begin position="391"/>
        <end position="415"/>
    </location>
</feature>
<feature type="transmembrane region" description="Helical" evidence="1">
    <location>
        <begin position="714"/>
        <end position="733"/>
    </location>
</feature>
<keyword evidence="1" id="KW-1133">Transmembrane helix</keyword>
<dbReference type="eggNOG" id="ENOG502QR3Q">
    <property type="taxonomic scope" value="Eukaryota"/>
</dbReference>
<dbReference type="AlphaFoldDB" id="A0A0E0LP87"/>
<reference evidence="2" key="2">
    <citation type="submission" date="2018-05" db="EMBL/GenBank/DDBJ databases">
        <title>OpunRS2 (Oryza punctata Reference Sequence Version 2).</title>
        <authorList>
            <person name="Zhang J."/>
            <person name="Kudrna D."/>
            <person name="Lee S."/>
            <person name="Talag J."/>
            <person name="Welchert J."/>
            <person name="Wing R.A."/>
        </authorList>
    </citation>
    <scope>NUCLEOTIDE SEQUENCE [LARGE SCALE GENOMIC DNA]</scope>
</reference>
<feature type="transmembrane region" description="Helical" evidence="1">
    <location>
        <begin position="534"/>
        <end position="553"/>
    </location>
</feature>